<organism evidence="1">
    <name type="scientific">Rhizophagus irregularis (strain DAOM 181602 / DAOM 197198 / MUCL 43194)</name>
    <name type="common">Arbuscular mycorrhizal fungus</name>
    <name type="synonym">Glomus intraradices</name>
    <dbReference type="NCBI Taxonomy" id="747089"/>
    <lineage>
        <taxon>Eukaryota</taxon>
        <taxon>Fungi</taxon>
        <taxon>Fungi incertae sedis</taxon>
        <taxon>Mucoromycota</taxon>
        <taxon>Glomeromycotina</taxon>
        <taxon>Glomeromycetes</taxon>
        <taxon>Glomerales</taxon>
        <taxon>Glomeraceae</taxon>
        <taxon>Rhizophagus</taxon>
    </lineage>
</organism>
<protein>
    <submittedName>
        <fullName evidence="1">Uncharacterized protein</fullName>
    </submittedName>
</protein>
<reference evidence="1" key="1">
    <citation type="submission" date="2013-07" db="EMBL/GenBank/DDBJ databases">
        <title>The genome of an arbuscular mycorrhizal fungus provides insights into the evolution of the oldest plant symbiosis.</title>
        <authorList>
            <consortium name="DOE Joint Genome Institute"/>
            <person name="Tisserant E."/>
            <person name="Malbreil M."/>
            <person name="Kuo A."/>
            <person name="Kohler A."/>
            <person name="Symeonidi A."/>
            <person name="Balestrini R."/>
            <person name="Charron P."/>
            <person name="Duensing N."/>
            <person name="Frei-dit-Frey N."/>
            <person name="Gianinazzi-Pearson V."/>
            <person name="Gilbert B."/>
            <person name="Handa Y."/>
            <person name="Hijri M."/>
            <person name="Kaul R."/>
            <person name="Kawaguchi M."/>
            <person name="Krajinski F."/>
            <person name="Lammers P."/>
            <person name="Lapierre D."/>
            <person name="Masclaux F.G."/>
            <person name="Murat C."/>
            <person name="Morin E."/>
            <person name="Ndikumana S."/>
            <person name="Pagni M."/>
            <person name="Petitpierre D."/>
            <person name="Requena N."/>
            <person name="Rosikiewicz P."/>
            <person name="Riley R."/>
            <person name="Saito K."/>
            <person name="San Clemente H."/>
            <person name="Shapiro H."/>
            <person name="van Tuinen D."/>
            <person name="Becard G."/>
            <person name="Bonfante P."/>
            <person name="Paszkowski U."/>
            <person name="Shachar-Hill Y."/>
            <person name="Young J.P."/>
            <person name="Sanders I.R."/>
            <person name="Henrissat B."/>
            <person name="Rensing S.A."/>
            <person name="Grigoriev I.V."/>
            <person name="Corradi N."/>
            <person name="Roux C."/>
            <person name="Martin F."/>
        </authorList>
    </citation>
    <scope>NUCLEOTIDE SEQUENCE</scope>
    <source>
        <strain evidence="1">DAOM 197198</strain>
    </source>
</reference>
<dbReference type="AlphaFoldDB" id="U9SN87"/>
<gene>
    <name evidence="1" type="ORF">GLOINDRAFT_11646</name>
</gene>
<accession>U9SN87</accession>
<dbReference type="EMBL" id="KI299666">
    <property type="protein sequence ID" value="ERZ97374.1"/>
    <property type="molecule type" value="Genomic_DNA"/>
</dbReference>
<evidence type="ECO:0000313" key="1">
    <source>
        <dbReference type="EMBL" id="ERZ97374.1"/>
    </source>
</evidence>
<name>U9SN87_RHIID</name>
<proteinExistence type="predicted"/>
<sequence length="49" mass="5685">MNPITVVTKPPTTEVTESPEKTKKISEAWFLNIYIVKYGVSYKTYYIIV</sequence>
<dbReference type="HOGENOM" id="CLU_3143786_0_0_1"/>